<evidence type="ECO:0000256" key="5">
    <source>
        <dbReference type="PROSITE-ProRule" id="PRU01248"/>
    </source>
</evidence>
<protein>
    <submittedName>
        <fullName evidence="9">Site-specific recombinase XerD</fullName>
    </submittedName>
</protein>
<dbReference type="PANTHER" id="PTHR30629:SF2">
    <property type="entry name" value="PROPHAGE INTEGRASE INTS-RELATED"/>
    <property type="match status" value="1"/>
</dbReference>
<dbReference type="InterPro" id="IPR038488">
    <property type="entry name" value="Integrase_DNA-bd_sf"/>
</dbReference>
<dbReference type="InterPro" id="IPR013762">
    <property type="entry name" value="Integrase-like_cat_sf"/>
</dbReference>
<evidence type="ECO:0000256" key="2">
    <source>
        <dbReference type="ARBA" id="ARBA00022908"/>
    </source>
</evidence>
<dbReference type="RefSeq" id="WP_092787716.1">
    <property type="nucleotide sequence ID" value="NZ_FNAP01000015.1"/>
</dbReference>
<dbReference type="Gene3D" id="1.10.150.130">
    <property type="match status" value="1"/>
</dbReference>
<evidence type="ECO:0000259" key="7">
    <source>
        <dbReference type="PROSITE" id="PS51898"/>
    </source>
</evidence>
<dbReference type="AlphaFoldDB" id="A0A1G7GLR9"/>
<dbReference type="InterPro" id="IPR002104">
    <property type="entry name" value="Integrase_catalytic"/>
</dbReference>
<dbReference type="PANTHER" id="PTHR30629">
    <property type="entry name" value="PROPHAGE INTEGRASE"/>
    <property type="match status" value="1"/>
</dbReference>
<reference evidence="9 10" key="1">
    <citation type="submission" date="2016-10" db="EMBL/GenBank/DDBJ databases">
        <authorList>
            <person name="de Groot N.N."/>
        </authorList>
    </citation>
    <scope>NUCLEOTIDE SEQUENCE [LARGE SCALE GENOMIC DNA]</scope>
    <source>
        <strain evidence="9 10">ATCC 700224</strain>
    </source>
</reference>
<feature type="domain" description="Tyr recombinase" evidence="7">
    <location>
        <begin position="214"/>
        <end position="399"/>
    </location>
</feature>
<dbReference type="PROSITE" id="PS51900">
    <property type="entry name" value="CB"/>
    <property type="match status" value="1"/>
</dbReference>
<dbReference type="SUPFAM" id="SSF56349">
    <property type="entry name" value="DNA breaking-rejoining enzymes"/>
    <property type="match status" value="1"/>
</dbReference>
<dbReference type="InterPro" id="IPR050808">
    <property type="entry name" value="Phage_Integrase"/>
</dbReference>
<evidence type="ECO:0000313" key="10">
    <source>
        <dbReference type="Proteomes" id="UP000199412"/>
    </source>
</evidence>
<feature type="compositionally biased region" description="Low complexity" evidence="6">
    <location>
        <begin position="100"/>
        <end position="109"/>
    </location>
</feature>
<dbReference type="Gene3D" id="3.30.160.390">
    <property type="entry name" value="Integrase, DNA-binding domain"/>
    <property type="match status" value="1"/>
</dbReference>
<evidence type="ECO:0000256" key="4">
    <source>
        <dbReference type="ARBA" id="ARBA00023172"/>
    </source>
</evidence>
<dbReference type="Proteomes" id="UP000199412">
    <property type="component" value="Unassembled WGS sequence"/>
</dbReference>
<dbReference type="CDD" id="cd00801">
    <property type="entry name" value="INT_P4_C"/>
    <property type="match status" value="1"/>
</dbReference>
<organism evidence="9 10">
    <name type="scientific">Rhodospira trueperi</name>
    <dbReference type="NCBI Taxonomy" id="69960"/>
    <lineage>
        <taxon>Bacteria</taxon>
        <taxon>Pseudomonadati</taxon>
        <taxon>Pseudomonadota</taxon>
        <taxon>Alphaproteobacteria</taxon>
        <taxon>Rhodospirillales</taxon>
        <taxon>Rhodospirillaceae</taxon>
        <taxon>Rhodospira</taxon>
    </lineage>
</organism>
<dbReference type="GO" id="GO:0006310">
    <property type="term" value="P:DNA recombination"/>
    <property type="evidence" value="ECO:0007669"/>
    <property type="project" value="UniProtKB-KW"/>
</dbReference>
<dbReference type="GO" id="GO:0003677">
    <property type="term" value="F:DNA binding"/>
    <property type="evidence" value="ECO:0007669"/>
    <property type="project" value="UniProtKB-UniRule"/>
</dbReference>
<accession>A0A1G7GLR9</accession>
<evidence type="ECO:0000256" key="1">
    <source>
        <dbReference type="ARBA" id="ARBA00008857"/>
    </source>
</evidence>
<dbReference type="STRING" id="69960.SAMN05421720_1157"/>
<gene>
    <name evidence="9" type="ORF">SAMN05421720_1157</name>
</gene>
<feature type="region of interest" description="Disordered" evidence="6">
    <location>
        <begin position="78"/>
        <end position="113"/>
    </location>
</feature>
<evidence type="ECO:0000256" key="3">
    <source>
        <dbReference type="ARBA" id="ARBA00023125"/>
    </source>
</evidence>
<dbReference type="Pfam" id="PF13356">
    <property type="entry name" value="Arm-DNA-bind_3"/>
    <property type="match status" value="1"/>
</dbReference>
<dbReference type="Pfam" id="PF00589">
    <property type="entry name" value="Phage_integrase"/>
    <property type="match status" value="1"/>
</dbReference>
<dbReference type="PROSITE" id="PS51898">
    <property type="entry name" value="TYR_RECOMBINASE"/>
    <property type="match status" value="1"/>
</dbReference>
<dbReference type="InterPro" id="IPR053876">
    <property type="entry name" value="Phage_int_M"/>
</dbReference>
<dbReference type="InterPro" id="IPR025166">
    <property type="entry name" value="Integrase_DNA_bind_dom"/>
</dbReference>
<dbReference type="GO" id="GO:0015074">
    <property type="term" value="P:DNA integration"/>
    <property type="evidence" value="ECO:0007669"/>
    <property type="project" value="UniProtKB-KW"/>
</dbReference>
<keyword evidence="2" id="KW-0229">DNA integration</keyword>
<dbReference type="Gene3D" id="1.10.443.10">
    <property type="entry name" value="Intergrase catalytic core"/>
    <property type="match status" value="1"/>
</dbReference>
<dbReference type="InterPro" id="IPR010998">
    <property type="entry name" value="Integrase_recombinase_N"/>
</dbReference>
<keyword evidence="4" id="KW-0233">DNA recombination</keyword>
<dbReference type="InterPro" id="IPR044068">
    <property type="entry name" value="CB"/>
</dbReference>
<comment type="similarity">
    <text evidence="1">Belongs to the 'phage' integrase family.</text>
</comment>
<dbReference type="OrthoDB" id="7298605at2"/>
<keyword evidence="10" id="KW-1185">Reference proteome</keyword>
<keyword evidence="3 5" id="KW-0238">DNA-binding</keyword>
<evidence type="ECO:0000313" key="9">
    <source>
        <dbReference type="EMBL" id="SDE89072.1"/>
    </source>
</evidence>
<feature type="domain" description="Core-binding (CB)" evidence="8">
    <location>
        <begin position="113"/>
        <end position="193"/>
    </location>
</feature>
<evidence type="ECO:0000256" key="6">
    <source>
        <dbReference type="SAM" id="MobiDB-lite"/>
    </source>
</evidence>
<proteinExistence type="inferred from homology"/>
<dbReference type="InterPro" id="IPR011010">
    <property type="entry name" value="DNA_brk_join_enz"/>
</dbReference>
<sequence length="425" mass="47497">MPTTRLTAQSVARLPPPEVGQTDYFDASFPAFGLRVTAKGVRTFILLTRINGKKARLTIGRAQTRKDGPGVSLADARRQAGEWQDQVACGRDPREEQRAAKAAAEQAQQPDPDTWDQVVERFIRQYAKPRNRSWREAERVLGKDVTPRWRGRPIREISKREVVDLVDALVEAGKPALANRVLQHIKRVMSWCVEKDILEDSPARTVKAPAKLEARDRVLTDDEIRLFWSAADRMGFPWSVPLKVLLLTGQRRSEVAEMEWSELSDLDGETPTWTIPARRAKNGVEHGVPLSPHAADLLRSVPRIQGCRYVFSTTGNSPVSGISKAKARLDGFITEMKGDPLEPWTLHDLRRTFASGAAALGVRVEVVERCLGHTSGTFRGIVSVYQRHEFGPEKRAALTAWANHINLLVQNTEADDTVVMLAEAR</sequence>
<name>A0A1G7GLR9_9PROT</name>
<evidence type="ECO:0000259" key="8">
    <source>
        <dbReference type="PROSITE" id="PS51900"/>
    </source>
</evidence>
<dbReference type="EMBL" id="FNAP01000015">
    <property type="protein sequence ID" value="SDE89072.1"/>
    <property type="molecule type" value="Genomic_DNA"/>
</dbReference>
<dbReference type="Pfam" id="PF22022">
    <property type="entry name" value="Phage_int_M"/>
    <property type="match status" value="1"/>
</dbReference>